<dbReference type="InterPro" id="IPR024735">
    <property type="entry name" value="TcpC"/>
</dbReference>
<dbReference type="Pfam" id="PF12642">
    <property type="entry name" value="TpcC"/>
    <property type="match status" value="1"/>
</dbReference>
<evidence type="ECO:0000313" key="1">
    <source>
        <dbReference type="EMBL" id="MBH8589099.1"/>
    </source>
</evidence>
<keyword evidence="2" id="KW-1185">Reference proteome</keyword>
<organism evidence="1 2">
    <name type="scientific">Thermoactinomyces vulgaris</name>
    <dbReference type="NCBI Taxonomy" id="2026"/>
    <lineage>
        <taxon>Bacteria</taxon>
        <taxon>Bacillati</taxon>
        <taxon>Bacillota</taxon>
        <taxon>Bacilli</taxon>
        <taxon>Bacillales</taxon>
        <taxon>Thermoactinomycetaceae</taxon>
        <taxon>Thermoactinomyces</taxon>
    </lineage>
</organism>
<reference evidence="1 2" key="1">
    <citation type="submission" date="2020-12" db="EMBL/GenBank/DDBJ databases">
        <title>WGS of Thermoactinomyces spp.</title>
        <authorList>
            <person name="Cheng K."/>
        </authorList>
    </citation>
    <scope>NUCLEOTIDE SEQUENCE [LARGE SCALE GENOMIC DNA]</scope>
    <source>
        <strain evidence="2">CICC 10650\ACCC 41061</strain>
    </source>
</reference>
<dbReference type="CDD" id="cd16386">
    <property type="entry name" value="TcpC_N"/>
    <property type="match status" value="1"/>
</dbReference>
<accession>A0ABS0QIK2</accession>
<dbReference type="Gene3D" id="3.10.450.540">
    <property type="match status" value="2"/>
</dbReference>
<dbReference type="CDD" id="cd16428">
    <property type="entry name" value="TcpC_C"/>
    <property type="match status" value="1"/>
</dbReference>
<sequence>MERPIIRRKIPRILFWLLIIYTACVSTVVLAIQFGLIQLPPRQLEAAGGEPAQKNTQPVIGELAFAEQFAREYLFWTQGKEESRAERLKPFWKPNMDVQGGLDFKQVQWNSYARNVSAWAVKERDDRSGVTEVTVYAETILSNVKNPNDQKRVDRYMIVPVKKAGESYLVVGYPRFIPPPVAEAPAEEEKSGKDNGGEAVDQKIRDEVEQFMKSFWKVYTTGTSEEIAYFEKNNQSLPGLTGIMSFSEMKQLTVRKKQDVYLADCDVLLEDLASGAKITDHYRFELVKEGGRWYVISTEQGEV</sequence>
<protein>
    <submittedName>
        <fullName evidence="1">Conjugal transfer protein</fullName>
    </submittedName>
</protein>
<dbReference type="RefSeq" id="WP_037994087.1">
    <property type="nucleotide sequence ID" value="NZ_CP036487.1"/>
</dbReference>
<comment type="caution">
    <text evidence="1">The sequence shown here is derived from an EMBL/GenBank/DDBJ whole genome shotgun (WGS) entry which is preliminary data.</text>
</comment>
<dbReference type="Proteomes" id="UP000641910">
    <property type="component" value="Unassembled WGS sequence"/>
</dbReference>
<proteinExistence type="predicted"/>
<gene>
    <name evidence="1" type="ORF">I8U22_09800</name>
</gene>
<dbReference type="EMBL" id="JAECVU010000005">
    <property type="protein sequence ID" value="MBH8589099.1"/>
    <property type="molecule type" value="Genomic_DNA"/>
</dbReference>
<name>A0ABS0QIK2_THEVU</name>
<dbReference type="InterPro" id="IPR035628">
    <property type="entry name" value="TcpC_C"/>
</dbReference>
<evidence type="ECO:0000313" key="2">
    <source>
        <dbReference type="Proteomes" id="UP000641910"/>
    </source>
</evidence>